<accession>B8D619</accession>
<evidence type="ECO:0000313" key="1">
    <source>
        <dbReference type="EMBL" id="ACL11550.1"/>
    </source>
</evidence>
<dbReference type="Proteomes" id="UP000006903">
    <property type="component" value="Chromosome"/>
</dbReference>
<evidence type="ECO:0000313" key="2">
    <source>
        <dbReference type="Proteomes" id="UP000006903"/>
    </source>
</evidence>
<name>B8D619_DESA1</name>
<dbReference type="KEGG" id="dka:DKAM_1224"/>
<dbReference type="EMBL" id="CP001140">
    <property type="protein sequence ID" value="ACL11550.1"/>
    <property type="molecule type" value="Genomic_DNA"/>
</dbReference>
<sequence>MNTVATVLVDVTCEIGRVTKLEKHFRSRGFVTTILTPDSVRAVYRFKLEEADDSVKNIISALNEATPLFKTICVEVWAILPVQNMVARPPVIEVGDGLIYVMRRGNRVLAKVVWDRINPATWMLPGSALRNCLPGTEVYRLETELSRKISLLKYVSANVKTSPGNG</sequence>
<proteinExistence type="predicted"/>
<dbReference type="GeneID" id="7171836"/>
<reference evidence="1 2" key="1">
    <citation type="journal article" date="2009" name="J. Bacteriol.">
        <title>Complete genome sequence of the anaerobic, protein-degrading hyperthermophilic crenarchaeon Desulfurococcus kamchatkensis.</title>
        <authorList>
            <person name="Ravin N.V."/>
            <person name="Mardanov A.V."/>
            <person name="Beletsky A.V."/>
            <person name="Kublanov I.V."/>
            <person name="Kolganova T.V."/>
            <person name="Lebedinsky A.V."/>
            <person name="Chernyh N.A."/>
            <person name="Bonch-Osmolovskaya E.A."/>
            <person name="Skryabin K.G."/>
        </authorList>
    </citation>
    <scope>NUCLEOTIDE SEQUENCE [LARGE SCALE GENOMIC DNA]</scope>
    <source>
        <strain evidence="2">DSM 18924 / JCM 16383 / VKM B-2413 / 1221n</strain>
    </source>
</reference>
<dbReference type="HOGENOM" id="CLU_1598941_0_0_2"/>
<dbReference type="eggNOG" id="arCOG11785">
    <property type="taxonomic scope" value="Archaea"/>
</dbReference>
<dbReference type="RefSeq" id="WP_012608891.1">
    <property type="nucleotide sequence ID" value="NC_011766.1"/>
</dbReference>
<organism evidence="1 2">
    <name type="scientific">Desulfurococcus amylolyticus (strain DSM 18924 / JCM 16383 / VKM B-2413 / 1221n)</name>
    <name type="common">Desulfurococcus kamchatkensis</name>
    <dbReference type="NCBI Taxonomy" id="490899"/>
    <lineage>
        <taxon>Archaea</taxon>
        <taxon>Thermoproteota</taxon>
        <taxon>Thermoprotei</taxon>
        <taxon>Desulfurococcales</taxon>
        <taxon>Desulfurococcaceae</taxon>
        <taxon>Desulfurococcus</taxon>
    </lineage>
</organism>
<dbReference type="AlphaFoldDB" id="B8D619"/>
<protein>
    <submittedName>
        <fullName evidence="1">Uncharacterized protein</fullName>
    </submittedName>
</protein>
<gene>
    <name evidence="1" type="ordered locus">DKAM_1224</name>
</gene>
<dbReference type="STRING" id="490899.DKAM_1224"/>